<sequence length="115" mass="13283">MWHMVPYHARLVLVNVDAFWCVEVTIWHTLLDSDQQERRYPVLILWEGVRHCPFGLEQCHLHVGMSGVSAWSLVMMVIEGYLVGEFAVYDGDGWDADCGKMVWCKMVHSSHMFVG</sequence>
<proteinExistence type="predicted"/>
<dbReference type="EMBL" id="HBGA01054367">
    <property type="protein sequence ID" value="CAD9008905.1"/>
    <property type="molecule type" value="Transcribed_RNA"/>
</dbReference>
<dbReference type="AlphaFoldDB" id="A0A7S1IDW2"/>
<accession>A0A7S1IDW2</accession>
<name>A0A7S1IDW2_9EUGL</name>
<protein>
    <submittedName>
        <fullName evidence="1">Uncharacterized protein</fullName>
    </submittedName>
</protein>
<evidence type="ECO:0000313" key="1">
    <source>
        <dbReference type="EMBL" id="CAD9008905.1"/>
    </source>
</evidence>
<reference evidence="1" key="1">
    <citation type="submission" date="2021-01" db="EMBL/GenBank/DDBJ databases">
        <authorList>
            <person name="Corre E."/>
            <person name="Pelletier E."/>
            <person name="Niang G."/>
            <person name="Scheremetjew M."/>
            <person name="Finn R."/>
            <person name="Kale V."/>
            <person name="Holt S."/>
            <person name="Cochrane G."/>
            <person name="Meng A."/>
            <person name="Brown T."/>
            <person name="Cohen L."/>
        </authorList>
    </citation>
    <scope>NUCLEOTIDE SEQUENCE</scope>
    <source>
        <strain evidence="1">NIES-381</strain>
    </source>
</reference>
<organism evidence="1">
    <name type="scientific">Eutreptiella gymnastica</name>
    <dbReference type="NCBI Taxonomy" id="73025"/>
    <lineage>
        <taxon>Eukaryota</taxon>
        <taxon>Discoba</taxon>
        <taxon>Euglenozoa</taxon>
        <taxon>Euglenida</taxon>
        <taxon>Spirocuta</taxon>
        <taxon>Euglenophyceae</taxon>
        <taxon>Eutreptiales</taxon>
        <taxon>Eutreptiaceae</taxon>
        <taxon>Eutreptiella</taxon>
    </lineage>
</organism>
<gene>
    <name evidence="1" type="ORF">EGYM00392_LOCUS19999</name>
</gene>